<dbReference type="Pfam" id="PF00665">
    <property type="entry name" value="rve"/>
    <property type="match status" value="1"/>
</dbReference>
<dbReference type="EMBL" id="BGPR01109384">
    <property type="protein sequence ID" value="GBM85772.1"/>
    <property type="molecule type" value="Genomic_DNA"/>
</dbReference>
<organism evidence="4 5">
    <name type="scientific">Araneus ventricosus</name>
    <name type="common">Orbweaver spider</name>
    <name type="synonym">Epeira ventricosa</name>
    <dbReference type="NCBI Taxonomy" id="182803"/>
    <lineage>
        <taxon>Eukaryota</taxon>
        <taxon>Metazoa</taxon>
        <taxon>Ecdysozoa</taxon>
        <taxon>Arthropoda</taxon>
        <taxon>Chelicerata</taxon>
        <taxon>Arachnida</taxon>
        <taxon>Araneae</taxon>
        <taxon>Araneomorphae</taxon>
        <taxon>Entelegynae</taxon>
        <taxon>Araneoidea</taxon>
        <taxon>Araneidae</taxon>
        <taxon>Araneus</taxon>
    </lineage>
</organism>
<keyword evidence="5" id="KW-1185">Reference proteome</keyword>
<dbReference type="Gene3D" id="2.40.50.40">
    <property type="match status" value="1"/>
</dbReference>
<sequence>MARRMALVPEDVATSYFPNAPDTGVHDIENQILNLLHTSNYSDDAKAKLLSQLILKYQRVINEPKPPLRVTIEESKEQAQELPKSNTTEDPILRNIIISVPANFQKFIPPIVEKLNTRSYSWNEYGELTKDNEIVRNTNVIDLFSYLMRNVKKGHEPPGFSAFWKGIKEIKIPTRWIGNHKLVQNLEDDMSLYEVQNEYTPESPEKAATPKGKKRKQNSKKKMERILEAAYYDFANPASFGGIKKLSTITKVPYHKTKQWLSSQDTYSLHKPVRYKFSRRATLSYGINDLWQCDLVDLQQLAEHNNGFRFLLTIIDVFSKYAYVIPLKSKTSVAVKKAFENLLQQVKPRNIQSDKGNEFYNTQLQSLFKRHNINHYSAEGDHKASVVERFNRTLKNKMFRVFTYRKSYKYDDVLQSLVMSYNDSKHRSIGIAPSKVTRDLEPQIFKKLYGYTIKNSKVSLNKGDVVRISKANKSFRRGYLPGWSDEVFTVSKAYSSHPTTFELQDLKSEAIKGRFYAEELQKISKRSDDYWLIEKVLKTKGRGPKKEYYVKWKGFDNKFNSWVKAAWMK</sequence>
<name>A0A4Y2J934_ARAVE</name>
<dbReference type="PANTHER" id="PTHR46585:SF1">
    <property type="entry name" value="CHROMO DOMAIN-CONTAINING PROTEIN"/>
    <property type="match status" value="1"/>
</dbReference>
<dbReference type="InterPro" id="IPR036397">
    <property type="entry name" value="RNaseH_sf"/>
</dbReference>
<feature type="domain" description="Integrase catalytic" evidence="3">
    <location>
        <begin position="268"/>
        <end position="441"/>
    </location>
</feature>
<comment type="caution">
    <text evidence="4">The sequence shown here is derived from an EMBL/GenBank/DDBJ whole genome shotgun (WGS) entry which is preliminary data.</text>
</comment>
<dbReference type="Proteomes" id="UP000499080">
    <property type="component" value="Unassembled WGS sequence"/>
</dbReference>
<dbReference type="Gene3D" id="3.30.420.10">
    <property type="entry name" value="Ribonuclease H-like superfamily/Ribonuclease H"/>
    <property type="match status" value="1"/>
</dbReference>
<dbReference type="PROSITE" id="PS50994">
    <property type="entry name" value="INTEGRASE"/>
    <property type="match status" value="1"/>
</dbReference>
<evidence type="ECO:0000256" key="1">
    <source>
        <dbReference type="SAM" id="MobiDB-lite"/>
    </source>
</evidence>
<proteinExistence type="predicted"/>
<evidence type="ECO:0000259" key="2">
    <source>
        <dbReference type="PROSITE" id="PS50013"/>
    </source>
</evidence>
<feature type="region of interest" description="Disordered" evidence="1">
    <location>
        <begin position="198"/>
        <end position="220"/>
    </location>
</feature>
<reference evidence="4 5" key="1">
    <citation type="journal article" date="2019" name="Sci. Rep.">
        <title>Orb-weaving spider Araneus ventricosus genome elucidates the spidroin gene catalogue.</title>
        <authorList>
            <person name="Kono N."/>
            <person name="Nakamura H."/>
            <person name="Ohtoshi R."/>
            <person name="Moran D.A.P."/>
            <person name="Shinohara A."/>
            <person name="Yoshida Y."/>
            <person name="Fujiwara M."/>
            <person name="Mori M."/>
            <person name="Tomita M."/>
            <person name="Arakawa K."/>
        </authorList>
    </citation>
    <scope>NUCLEOTIDE SEQUENCE [LARGE SCALE GENOMIC DNA]</scope>
</reference>
<dbReference type="PANTHER" id="PTHR46585">
    <property type="entry name" value="INTEGRASE CORE DOMAIN CONTAINING PROTEIN"/>
    <property type="match status" value="1"/>
</dbReference>
<accession>A0A4Y2J934</accession>
<evidence type="ECO:0000313" key="4">
    <source>
        <dbReference type="EMBL" id="GBM85772.1"/>
    </source>
</evidence>
<dbReference type="InterPro" id="IPR012337">
    <property type="entry name" value="RNaseH-like_sf"/>
</dbReference>
<dbReference type="SUPFAM" id="SSF53098">
    <property type="entry name" value="Ribonuclease H-like"/>
    <property type="match status" value="1"/>
</dbReference>
<evidence type="ECO:0000313" key="5">
    <source>
        <dbReference type="Proteomes" id="UP000499080"/>
    </source>
</evidence>
<dbReference type="SUPFAM" id="SSF54160">
    <property type="entry name" value="Chromo domain-like"/>
    <property type="match status" value="1"/>
</dbReference>
<dbReference type="InterPro" id="IPR000953">
    <property type="entry name" value="Chromo/chromo_shadow_dom"/>
</dbReference>
<dbReference type="CDD" id="cd00024">
    <property type="entry name" value="CD_CSD"/>
    <property type="match status" value="1"/>
</dbReference>
<feature type="compositionally biased region" description="Basic residues" evidence="1">
    <location>
        <begin position="211"/>
        <end position="220"/>
    </location>
</feature>
<gene>
    <name evidence="4" type="primary">F54H12.3_122</name>
    <name evidence="4" type="ORF">AVEN_147009_1</name>
</gene>
<dbReference type="GO" id="GO:0003676">
    <property type="term" value="F:nucleic acid binding"/>
    <property type="evidence" value="ECO:0007669"/>
    <property type="project" value="InterPro"/>
</dbReference>
<dbReference type="InterPro" id="IPR016197">
    <property type="entry name" value="Chromo-like_dom_sf"/>
</dbReference>
<dbReference type="OrthoDB" id="6420463at2759"/>
<protein>
    <submittedName>
        <fullName evidence="4">Uncharacterized transposon-derived protein F54H12.3</fullName>
    </submittedName>
</protein>
<dbReference type="InterPro" id="IPR001584">
    <property type="entry name" value="Integrase_cat-core"/>
</dbReference>
<feature type="domain" description="Chromo" evidence="2">
    <location>
        <begin position="531"/>
        <end position="569"/>
    </location>
</feature>
<dbReference type="GO" id="GO:0015074">
    <property type="term" value="P:DNA integration"/>
    <property type="evidence" value="ECO:0007669"/>
    <property type="project" value="InterPro"/>
</dbReference>
<dbReference type="PROSITE" id="PS50013">
    <property type="entry name" value="CHROMO_2"/>
    <property type="match status" value="1"/>
</dbReference>
<dbReference type="AlphaFoldDB" id="A0A4Y2J934"/>
<dbReference type="GO" id="GO:0005694">
    <property type="term" value="C:chromosome"/>
    <property type="evidence" value="ECO:0007669"/>
    <property type="project" value="UniProtKB-ARBA"/>
</dbReference>
<evidence type="ECO:0000259" key="3">
    <source>
        <dbReference type="PROSITE" id="PS50994"/>
    </source>
</evidence>